<evidence type="ECO:0000256" key="1">
    <source>
        <dbReference type="ARBA" id="ARBA00001971"/>
    </source>
</evidence>
<evidence type="ECO:0000256" key="9">
    <source>
        <dbReference type="ARBA" id="ARBA00023002"/>
    </source>
</evidence>
<reference evidence="14" key="1">
    <citation type="journal article" date="2020" name="J Insects Food Feed">
        <title>The yellow mealworm (Tenebrio molitor) genome: a resource for the emerging insects as food and feed industry.</title>
        <authorList>
            <person name="Eriksson T."/>
            <person name="Andere A."/>
            <person name="Kelstrup H."/>
            <person name="Emery V."/>
            <person name="Picard C."/>
        </authorList>
    </citation>
    <scope>NUCLEOTIDE SEQUENCE</scope>
    <source>
        <strain evidence="14">Stoneville</strain>
        <tissue evidence="14">Whole head</tissue>
    </source>
</reference>
<dbReference type="InterPro" id="IPR036396">
    <property type="entry name" value="Cyt_P450_sf"/>
</dbReference>
<evidence type="ECO:0008006" key="16">
    <source>
        <dbReference type="Google" id="ProtNLM"/>
    </source>
</evidence>
<comment type="cofactor">
    <cofactor evidence="1">
        <name>heme</name>
        <dbReference type="ChEBI" id="CHEBI:30413"/>
    </cofactor>
</comment>
<feature type="compositionally biased region" description="Polar residues" evidence="13">
    <location>
        <begin position="155"/>
        <end position="164"/>
    </location>
</feature>
<accession>A0A8J6L6V1</accession>
<dbReference type="GO" id="GO:0005789">
    <property type="term" value="C:endoplasmic reticulum membrane"/>
    <property type="evidence" value="ECO:0007669"/>
    <property type="project" value="UniProtKB-SubCell"/>
</dbReference>
<evidence type="ECO:0000313" key="14">
    <source>
        <dbReference type="EMBL" id="KAH0809810.1"/>
    </source>
</evidence>
<keyword evidence="12" id="KW-0472">Membrane</keyword>
<evidence type="ECO:0000256" key="10">
    <source>
        <dbReference type="ARBA" id="ARBA00023004"/>
    </source>
</evidence>
<dbReference type="InterPro" id="IPR002401">
    <property type="entry name" value="Cyt_P450_E_grp-I"/>
</dbReference>
<protein>
    <recommendedName>
        <fullName evidence="16">Cytochrome P450 monooxygenase</fullName>
    </recommendedName>
</protein>
<keyword evidence="11" id="KW-0503">Monooxygenase</keyword>
<dbReference type="Proteomes" id="UP000719412">
    <property type="component" value="Unassembled WGS sequence"/>
</dbReference>
<evidence type="ECO:0000256" key="6">
    <source>
        <dbReference type="ARBA" id="ARBA00022723"/>
    </source>
</evidence>
<feature type="compositionally biased region" description="Polar residues" evidence="13">
    <location>
        <begin position="117"/>
        <end position="134"/>
    </location>
</feature>
<dbReference type="InterPro" id="IPR050476">
    <property type="entry name" value="Insect_CytP450_Detox"/>
</dbReference>
<proteinExistence type="inferred from homology"/>
<keyword evidence="8" id="KW-0492">Microsome</keyword>
<feature type="compositionally biased region" description="Basic and acidic residues" evidence="13">
    <location>
        <begin position="48"/>
        <end position="65"/>
    </location>
</feature>
<dbReference type="PANTHER" id="PTHR24292">
    <property type="entry name" value="CYTOCHROME P450"/>
    <property type="match status" value="1"/>
</dbReference>
<sequence length="691" mass="77500">MPMLSKRVTRLILPSLSQMYNGFSSDPFGGSSFTPGSAPKSDPFDAFGDSRKSVDSTVEADKDPFGCDPFAVLHAPTRDGAPPARPTSPSPALPPKKSKQPPPRPAPPRPAQPPNVKRSSQTDLFSSGSDTFSPSGGGFADFSDFDSKCLHHSYVQDTTTSSPENPSPQDPKIVLCCPFSNKPTDKVTAQPKGLDFTDDPFRDYRYEDPFNIKFDDEPSDVKSASLGNEVDAFGCRKTENFDSSSGEKFDPFGLDGRQSVPLPAADPFVGASGRASAPIGSGLVSEDLQLAWAARESLKLEEDRKKRQLQEQADLELAISLSGFYVFLKPAVLIIDSQLTKAVLSADNNYFRDLDDANRSDLNGKLSDKILDDILKGIQEAWLKTTTDVEDGEVNFSEMVDLKLVEIGVREFFGMEIEHFRHLNEKRMLCNFQKLVSMCYAEFGNFFKKFENKNKKLSDVVKRIDESRKSDDNDNVLQTLLVDGYSVSEIVDVMICLTDNLKKANNLVLFTLYELSINKEIQEDLRGEIKRFKKGKLLSSVSQLEELSYLETVIYETLRKYPLKPFVYKICTTDYNENNFNLSKDLLLFVSIFGIHHDAQNYVNPELFDPDRFSEENEKFIDSAKYLPFGGASKNDLDSRYVILLMKLALTELLLKFEFSLGKKSCKSLRFDESSFELKSKDDVWLKVKVL</sequence>
<keyword evidence="9" id="KW-0560">Oxidoreductase</keyword>
<dbReference type="GO" id="GO:0005506">
    <property type="term" value="F:iron ion binding"/>
    <property type="evidence" value="ECO:0007669"/>
    <property type="project" value="InterPro"/>
</dbReference>
<keyword evidence="15" id="KW-1185">Reference proteome</keyword>
<feature type="compositionally biased region" description="Low complexity" evidence="13">
    <location>
        <begin position="24"/>
        <end position="39"/>
    </location>
</feature>
<evidence type="ECO:0000256" key="3">
    <source>
        <dbReference type="ARBA" id="ARBA00004406"/>
    </source>
</evidence>
<evidence type="ECO:0000256" key="4">
    <source>
        <dbReference type="ARBA" id="ARBA00010617"/>
    </source>
</evidence>
<evidence type="ECO:0000256" key="7">
    <source>
        <dbReference type="ARBA" id="ARBA00022824"/>
    </source>
</evidence>
<gene>
    <name evidence="14" type="ORF">GEV33_012980</name>
</gene>
<evidence type="ECO:0000256" key="2">
    <source>
        <dbReference type="ARBA" id="ARBA00004174"/>
    </source>
</evidence>
<keyword evidence="10" id="KW-0408">Iron</keyword>
<feature type="compositionally biased region" description="Pro residues" evidence="13">
    <location>
        <begin position="83"/>
        <end position="113"/>
    </location>
</feature>
<organism evidence="14 15">
    <name type="scientific">Tenebrio molitor</name>
    <name type="common">Yellow mealworm beetle</name>
    <dbReference type="NCBI Taxonomy" id="7067"/>
    <lineage>
        <taxon>Eukaryota</taxon>
        <taxon>Metazoa</taxon>
        <taxon>Ecdysozoa</taxon>
        <taxon>Arthropoda</taxon>
        <taxon>Hexapoda</taxon>
        <taxon>Insecta</taxon>
        <taxon>Pterygota</taxon>
        <taxon>Neoptera</taxon>
        <taxon>Endopterygota</taxon>
        <taxon>Coleoptera</taxon>
        <taxon>Polyphaga</taxon>
        <taxon>Cucujiformia</taxon>
        <taxon>Tenebrionidae</taxon>
        <taxon>Tenebrio</taxon>
    </lineage>
</organism>
<keyword evidence="6" id="KW-0479">Metal-binding</keyword>
<dbReference type="Gene3D" id="1.10.630.10">
    <property type="entry name" value="Cytochrome P450"/>
    <property type="match status" value="1"/>
</dbReference>
<keyword evidence="5" id="KW-0349">Heme</keyword>
<feature type="region of interest" description="Disordered" evidence="13">
    <location>
        <begin position="24"/>
        <end position="137"/>
    </location>
</feature>
<reference evidence="14" key="2">
    <citation type="submission" date="2021-08" db="EMBL/GenBank/DDBJ databases">
        <authorList>
            <person name="Eriksson T."/>
        </authorList>
    </citation>
    <scope>NUCLEOTIDE SEQUENCE</scope>
    <source>
        <strain evidence="14">Stoneville</strain>
        <tissue evidence="14">Whole head</tissue>
    </source>
</reference>
<comment type="subcellular location">
    <subcellularLocation>
        <location evidence="3">Endoplasmic reticulum membrane</location>
        <topology evidence="3">Peripheral membrane protein</topology>
    </subcellularLocation>
    <subcellularLocation>
        <location evidence="2">Microsome membrane</location>
        <topology evidence="2">Peripheral membrane protein</topology>
    </subcellularLocation>
</comment>
<evidence type="ECO:0000313" key="15">
    <source>
        <dbReference type="Proteomes" id="UP000719412"/>
    </source>
</evidence>
<comment type="caution">
    <text evidence="14">The sequence shown here is derived from an EMBL/GenBank/DDBJ whole genome shotgun (WGS) entry which is preliminary data.</text>
</comment>
<comment type="similarity">
    <text evidence="4">Belongs to the cytochrome P450 family.</text>
</comment>
<keyword evidence="7" id="KW-0256">Endoplasmic reticulum</keyword>
<dbReference type="InterPro" id="IPR001128">
    <property type="entry name" value="Cyt_P450"/>
</dbReference>
<name>A0A8J6L6V1_TENMO</name>
<dbReference type="EMBL" id="JABDTM020027897">
    <property type="protein sequence ID" value="KAH0809810.1"/>
    <property type="molecule type" value="Genomic_DNA"/>
</dbReference>
<dbReference type="SUPFAM" id="SSF48264">
    <property type="entry name" value="Cytochrome P450"/>
    <property type="match status" value="1"/>
</dbReference>
<dbReference type="AlphaFoldDB" id="A0A8J6L6V1"/>
<evidence type="ECO:0000256" key="8">
    <source>
        <dbReference type="ARBA" id="ARBA00022848"/>
    </source>
</evidence>
<dbReference type="GO" id="GO:0020037">
    <property type="term" value="F:heme binding"/>
    <property type="evidence" value="ECO:0007669"/>
    <property type="project" value="InterPro"/>
</dbReference>
<evidence type="ECO:0000256" key="11">
    <source>
        <dbReference type="ARBA" id="ARBA00023033"/>
    </source>
</evidence>
<dbReference type="PRINTS" id="PR00463">
    <property type="entry name" value="EP450I"/>
</dbReference>
<dbReference type="GO" id="GO:0004497">
    <property type="term" value="F:monooxygenase activity"/>
    <property type="evidence" value="ECO:0007669"/>
    <property type="project" value="UniProtKB-KW"/>
</dbReference>
<evidence type="ECO:0000256" key="5">
    <source>
        <dbReference type="ARBA" id="ARBA00022617"/>
    </source>
</evidence>
<dbReference type="PANTHER" id="PTHR24292:SF54">
    <property type="entry name" value="CYP9F3-RELATED"/>
    <property type="match status" value="1"/>
</dbReference>
<feature type="region of interest" description="Disordered" evidence="13">
    <location>
        <begin position="155"/>
        <end position="175"/>
    </location>
</feature>
<dbReference type="Pfam" id="PF00067">
    <property type="entry name" value="p450"/>
    <property type="match status" value="1"/>
</dbReference>
<evidence type="ECO:0000256" key="12">
    <source>
        <dbReference type="ARBA" id="ARBA00023136"/>
    </source>
</evidence>
<evidence type="ECO:0000256" key="13">
    <source>
        <dbReference type="SAM" id="MobiDB-lite"/>
    </source>
</evidence>
<dbReference type="GO" id="GO:0016705">
    <property type="term" value="F:oxidoreductase activity, acting on paired donors, with incorporation or reduction of molecular oxygen"/>
    <property type="evidence" value="ECO:0007669"/>
    <property type="project" value="InterPro"/>
</dbReference>